<dbReference type="GO" id="GO:0005794">
    <property type="term" value="C:Golgi apparatus"/>
    <property type="evidence" value="ECO:0007669"/>
    <property type="project" value="UniProtKB-SubCell"/>
</dbReference>
<sequence length="235" mass="26398">MVFNLRLVSMFFLCKEAAENTQREDFIEVGWCDLKWVLRFSDPYHLCYGSRCGYIVISNVSNGSERAVDDIVEHTFQISSLSGFEYVEPSGKDVGINVRKKVETIIALLNNKDKIQEVRDKAAANRNKYFGLSSTGMTYKSSAASYGGSFHQSGHYGGLSGTRDGGFKEGYRARERYGDETEWNHENKVGFGNDGREKSESQRGIGSESEQNNSKTKNPVNPPPPNQQSKLQRTH</sequence>
<name>A0A3S3PZ47_9MAGN</name>
<accession>A0A3S3PZ47</accession>
<feature type="compositionally biased region" description="Basic and acidic residues" evidence="5">
    <location>
        <begin position="183"/>
        <end position="201"/>
    </location>
</feature>
<proteinExistence type="predicted"/>
<evidence type="ECO:0000256" key="3">
    <source>
        <dbReference type="ARBA" id="ARBA00023034"/>
    </source>
</evidence>
<evidence type="ECO:0000313" key="8">
    <source>
        <dbReference type="EMBL" id="RWR76256.1"/>
    </source>
</evidence>
<dbReference type="GO" id="GO:0006897">
    <property type="term" value="P:endocytosis"/>
    <property type="evidence" value="ECO:0007669"/>
    <property type="project" value="TreeGrafter"/>
</dbReference>
<feature type="domain" description="ENTH" evidence="7">
    <location>
        <begin position="60"/>
        <end position="114"/>
    </location>
</feature>
<dbReference type="GO" id="GO:0005543">
    <property type="term" value="F:phospholipid binding"/>
    <property type="evidence" value="ECO:0007669"/>
    <property type="project" value="TreeGrafter"/>
</dbReference>
<evidence type="ECO:0000256" key="6">
    <source>
        <dbReference type="SAM" id="SignalP"/>
    </source>
</evidence>
<dbReference type="SUPFAM" id="SSF48464">
    <property type="entry name" value="ENTH/VHS domain"/>
    <property type="match status" value="1"/>
</dbReference>
<evidence type="ECO:0000256" key="2">
    <source>
        <dbReference type="ARBA" id="ARBA00004555"/>
    </source>
</evidence>
<keyword evidence="3" id="KW-0333">Golgi apparatus</keyword>
<evidence type="ECO:0000259" key="7">
    <source>
        <dbReference type="Pfam" id="PF01417"/>
    </source>
</evidence>
<dbReference type="PANTHER" id="PTHR12276">
    <property type="entry name" value="EPSIN/ENT-RELATED"/>
    <property type="match status" value="1"/>
</dbReference>
<evidence type="ECO:0000256" key="4">
    <source>
        <dbReference type="ARBA" id="ARBA00023329"/>
    </source>
</evidence>
<dbReference type="AlphaFoldDB" id="A0A3S3PZ47"/>
<dbReference type="Gene3D" id="1.25.40.90">
    <property type="match status" value="1"/>
</dbReference>
<evidence type="ECO:0000256" key="1">
    <source>
        <dbReference type="ARBA" id="ARBA00004132"/>
    </source>
</evidence>
<organism evidence="8 9">
    <name type="scientific">Cinnamomum micranthum f. kanehirae</name>
    <dbReference type="NCBI Taxonomy" id="337451"/>
    <lineage>
        <taxon>Eukaryota</taxon>
        <taxon>Viridiplantae</taxon>
        <taxon>Streptophyta</taxon>
        <taxon>Embryophyta</taxon>
        <taxon>Tracheophyta</taxon>
        <taxon>Spermatophyta</taxon>
        <taxon>Magnoliopsida</taxon>
        <taxon>Magnoliidae</taxon>
        <taxon>Laurales</taxon>
        <taxon>Lauraceae</taxon>
        <taxon>Cinnamomum</taxon>
    </lineage>
</organism>
<keyword evidence="4" id="KW-0968">Cytoplasmic vesicle</keyword>
<dbReference type="GO" id="GO:0030276">
    <property type="term" value="F:clathrin binding"/>
    <property type="evidence" value="ECO:0007669"/>
    <property type="project" value="TreeGrafter"/>
</dbReference>
<dbReference type="Proteomes" id="UP000283530">
    <property type="component" value="Unassembled WGS sequence"/>
</dbReference>
<dbReference type="OrthoDB" id="4033880at2759"/>
<feature type="region of interest" description="Disordered" evidence="5">
    <location>
        <begin position="183"/>
        <end position="235"/>
    </location>
</feature>
<feature type="signal peptide" evidence="6">
    <location>
        <begin position="1"/>
        <end position="17"/>
    </location>
</feature>
<keyword evidence="6" id="KW-0732">Signal</keyword>
<dbReference type="EMBL" id="QPKB01000002">
    <property type="protein sequence ID" value="RWR76256.1"/>
    <property type="molecule type" value="Genomic_DNA"/>
</dbReference>
<dbReference type="PANTHER" id="PTHR12276:SF45">
    <property type="entry name" value="CLATHRIN INTERACTOR 1"/>
    <property type="match status" value="1"/>
</dbReference>
<feature type="compositionally biased region" description="Polar residues" evidence="5">
    <location>
        <begin position="202"/>
        <end position="211"/>
    </location>
</feature>
<dbReference type="InterPro" id="IPR013809">
    <property type="entry name" value="ENTH"/>
</dbReference>
<reference evidence="8 9" key="1">
    <citation type="journal article" date="2019" name="Nat. Plants">
        <title>Stout camphor tree genome fills gaps in understanding of flowering plant genome evolution.</title>
        <authorList>
            <person name="Chaw S.M."/>
            <person name="Liu Y.C."/>
            <person name="Wu Y.W."/>
            <person name="Wang H.Y."/>
            <person name="Lin C.I."/>
            <person name="Wu C.S."/>
            <person name="Ke H.M."/>
            <person name="Chang L.Y."/>
            <person name="Hsu C.Y."/>
            <person name="Yang H.T."/>
            <person name="Sudianto E."/>
            <person name="Hsu M.H."/>
            <person name="Wu K.P."/>
            <person name="Wang L.N."/>
            <person name="Leebens-Mack J.H."/>
            <person name="Tsai I.J."/>
        </authorList>
    </citation>
    <scope>NUCLEOTIDE SEQUENCE [LARGE SCALE GENOMIC DNA]</scope>
    <source>
        <strain evidence="9">cv. Chaw 1501</strain>
        <tissue evidence="8">Young leaves</tissue>
    </source>
</reference>
<gene>
    <name evidence="8" type="ORF">CKAN_00469000</name>
</gene>
<evidence type="ECO:0000256" key="5">
    <source>
        <dbReference type="SAM" id="MobiDB-lite"/>
    </source>
</evidence>
<comment type="subcellular location">
    <subcellularLocation>
        <location evidence="1">Cytoplasmic vesicle</location>
        <location evidence="1">Clathrin-coated vesicle</location>
    </subcellularLocation>
    <subcellularLocation>
        <location evidence="2">Golgi apparatus</location>
    </subcellularLocation>
</comment>
<evidence type="ECO:0000313" key="9">
    <source>
        <dbReference type="Proteomes" id="UP000283530"/>
    </source>
</evidence>
<keyword evidence="9" id="KW-1185">Reference proteome</keyword>
<dbReference type="GO" id="GO:0005768">
    <property type="term" value="C:endosome"/>
    <property type="evidence" value="ECO:0007669"/>
    <property type="project" value="TreeGrafter"/>
</dbReference>
<comment type="caution">
    <text evidence="8">The sequence shown here is derived from an EMBL/GenBank/DDBJ whole genome shotgun (WGS) entry which is preliminary data.</text>
</comment>
<protein>
    <submittedName>
        <fullName evidence="8">Epsin domain-containing protein</fullName>
    </submittedName>
</protein>
<dbReference type="STRING" id="337451.A0A3S3PZ47"/>
<dbReference type="GO" id="GO:0030125">
    <property type="term" value="C:clathrin vesicle coat"/>
    <property type="evidence" value="ECO:0007669"/>
    <property type="project" value="TreeGrafter"/>
</dbReference>
<dbReference type="Pfam" id="PF01417">
    <property type="entry name" value="ENTH"/>
    <property type="match status" value="1"/>
</dbReference>
<feature type="chain" id="PRO_5018660738" evidence="6">
    <location>
        <begin position="18"/>
        <end position="235"/>
    </location>
</feature>
<dbReference type="InterPro" id="IPR008942">
    <property type="entry name" value="ENTH_VHS"/>
</dbReference>
<dbReference type="GO" id="GO:0005886">
    <property type="term" value="C:plasma membrane"/>
    <property type="evidence" value="ECO:0007669"/>
    <property type="project" value="TreeGrafter"/>
</dbReference>